<dbReference type="PANTHER" id="PTHR31428">
    <property type="entry name" value="RGM DOMAIN FAMILY MEMBER DRAG-1"/>
    <property type="match status" value="1"/>
</dbReference>
<dbReference type="Proteomes" id="UP000261380">
    <property type="component" value="Unplaced"/>
</dbReference>
<dbReference type="GO" id="GO:0015026">
    <property type="term" value="F:coreceptor activity"/>
    <property type="evidence" value="ECO:0007669"/>
    <property type="project" value="TreeGrafter"/>
</dbReference>
<feature type="domain" description="Repulsive guidance molecule C-terminal" evidence="1">
    <location>
        <begin position="6"/>
        <end position="139"/>
    </location>
</feature>
<dbReference type="InterPro" id="IPR040287">
    <property type="entry name" value="RGM"/>
</dbReference>
<evidence type="ECO:0000313" key="3">
    <source>
        <dbReference type="Proteomes" id="UP000261380"/>
    </source>
</evidence>
<evidence type="ECO:0000259" key="1">
    <source>
        <dbReference type="Pfam" id="PF06534"/>
    </source>
</evidence>
<dbReference type="Pfam" id="PF06534">
    <property type="entry name" value="RGM_C"/>
    <property type="match status" value="1"/>
</dbReference>
<keyword evidence="3" id="KW-1185">Reference proteome</keyword>
<dbReference type="Ensembl" id="ENSXCOT00000022847.1">
    <property type="protein sequence ID" value="ENSXCOP00000022572.1"/>
    <property type="gene ID" value="ENSXCOG00000016870.1"/>
</dbReference>
<dbReference type="GO" id="GO:0005886">
    <property type="term" value="C:plasma membrane"/>
    <property type="evidence" value="ECO:0007669"/>
    <property type="project" value="TreeGrafter"/>
</dbReference>
<evidence type="ECO:0000313" key="2">
    <source>
        <dbReference type="Ensembl" id="ENSXCOP00000022572.1"/>
    </source>
</evidence>
<organism evidence="2 3">
    <name type="scientific">Xiphophorus couchianus</name>
    <name type="common">Monterrey platyfish</name>
    <dbReference type="NCBI Taxonomy" id="32473"/>
    <lineage>
        <taxon>Eukaryota</taxon>
        <taxon>Metazoa</taxon>
        <taxon>Chordata</taxon>
        <taxon>Craniata</taxon>
        <taxon>Vertebrata</taxon>
        <taxon>Euteleostomi</taxon>
        <taxon>Actinopterygii</taxon>
        <taxon>Neopterygii</taxon>
        <taxon>Teleostei</taxon>
        <taxon>Neoteleostei</taxon>
        <taxon>Acanthomorphata</taxon>
        <taxon>Ovalentaria</taxon>
        <taxon>Atherinomorphae</taxon>
        <taxon>Cyprinodontiformes</taxon>
        <taxon>Poeciliidae</taxon>
        <taxon>Poeciliinae</taxon>
        <taxon>Xiphophorus</taxon>
    </lineage>
</organism>
<dbReference type="Gene3D" id="3.40.1000.10">
    <property type="entry name" value="Mog1/PsbP, alpha/beta/alpha sandwich"/>
    <property type="match status" value="1"/>
</dbReference>
<dbReference type="GeneTree" id="ENSGT00950000183112"/>
<dbReference type="GO" id="GO:0030509">
    <property type="term" value="P:BMP signaling pathway"/>
    <property type="evidence" value="ECO:0007669"/>
    <property type="project" value="TreeGrafter"/>
</dbReference>
<protein>
    <recommendedName>
        <fullName evidence="1">Repulsive guidance molecule C-terminal domain-containing protein</fullName>
    </recommendedName>
</protein>
<dbReference type="STRING" id="32473.ENSXCOP00000022572"/>
<dbReference type="PANTHER" id="PTHR31428:SF5">
    <property type="entry name" value="REPULSIVE GUIDANCE MOLECULE B"/>
    <property type="match status" value="1"/>
</dbReference>
<proteinExistence type="predicted"/>
<dbReference type="InterPro" id="IPR009496">
    <property type="entry name" value="RGM_C"/>
</dbReference>
<sequence>AFDDGTVRALWISERSPGRHVELHAGYIGVTVIIRQLGRYLTLAVRIPEELAQAYDDTQDLQLCLNGCPSSERIDQTQAYPHGATHVFAMDGAKERCSEQLEVLDIYFHSCVFDLLTTGDANFTLAAHSAQKDMESLHPHRDRWRIYPRGSAASYFHSDSQLIKKLALLLLCALK</sequence>
<reference evidence="2" key="1">
    <citation type="submission" date="2025-08" db="UniProtKB">
        <authorList>
            <consortium name="Ensembl"/>
        </authorList>
    </citation>
    <scope>IDENTIFICATION</scope>
</reference>
<accession>A0A3B5MFR2</accession>
<dbReference type="AlphaFoldDB" id="A0A3B5MFR2"/>
<name>A0A3B5MFR2_9TELE</name>
<reference evidence="2" key="2">
    <citation type="submission" date="2025-09" db="UniProtKB">
        <authorList>
            <consortium name="Ensembl"/>
        </authorList>
    </citation>
    <scope>IDENTIFICATION</scope>
</reference>